<protein>
    <submittedName>
        <fullName evidence="2">Uncharacterized protein</fullName>
    </submittedName>
</protein>
<accession>A0A6B0UD89</accession>
<evidence type="ECO:0000256" key="1">
    <source>
        <dbReference type="SAM" id="Phobius"/>
    </source>
</evidence>
<dbReference type="AlphaFoldDB" id="A0A6B0UD89"/>
<keyword evidence="1" id="KW-0812">Transmembrane</keyword>
<dbReference type="EMBL" id="GIFC01005007">
    <property type="protein sequence ID" value="MXU87090.1"/>
    <property type="molecule type" value="Transcribed_RNA"/>
</dbReference>
<proteinExistence type="predicted"/>
<evidence type="ECO:0000313" key="2">
    <source>
        <dbReference type="EMBL" id="MXU87090.1"/>
    </source>
</evidence>
<organism evidence="2">
    <name type="scientific">Ixodes ricinus</name>
    <name type="common">Common tick</name>
    <name type="synonym">Acarus ricinus</name>
    <dbReference type="NCBI Taxonomy" id="34613"/>
    <lineage>
        <taxon>Eukaryota</taxon>
        <taxon>Metazoa</taxon>
        <taxon>Ecdysozoa</taxon>
        <taxon>Arthropoda</taxon>
        <taxon>Chelicerata</taxon>
        <taxon>Arachnida</taxon>
        <taxon>Acari</taxon>
        <taxon>Parasitiformes</taxon>
        <taxon>Ixodida</taxon>
        <taxon>Ixodoidea</taxon>
        <taxon>Ixodidae</taxon>
        <taxon>Ixodinae</taxon>
        <taxon>Ixodes</taxon>
    </lineage>
</organism>
<keyword evidence="1" id="KW-0472">Membrane</keyword>
<feature type="transmembrane region" description="Helical" evidence="1">
    <location>
        <begin position="28"/>
        <end position="51"/>
    </location>
</feature>
<reference evidence="2" key="1">
    <citation type="submission" date="2019-12" db="EMBL/GenBank/DDBJ databases">
        <title>An insight into the sialome of adult female Ixodes ricinus ticks feeding for 6 days.</title>
        <authorList>
            <person name="Perner J."/>
            <person name="Ribeiro J.M.C."/>
        </authorList>
    </citation>
    <scope>NUCLEOTIDE SEQUENCE</scope>
    <source>
        <strain evidence="2">Semi-engorged</strain>
        <tissue evidence="2">Salivary glands</tissue>
    </source>
</reference>
<name>A0A6B0UD89_IXORI</name>
<keyword evidence="1" id="KW-1133">Transmembrane helix</keyword>
<sequence length="94" mass="10593">MSLTAVRAFFLSRTRVVAVVGFSTATADGLALAVGFAMSISTTFSALNWAFLERGHRMANVTEINKTRQRCFTERYLYYGTWSKPSNSRHSAFW</sequence>